<organism evidence="2 3">
    <name type="scientific">Laodelphax striatellus</name>
    <name type="common">Small brown planthopper</name>
    <name type="synonym">Delphax striatella</name>
    <dbReference type="NCBI Taxonomy" id="195883"/>
    <lineage>
        <taxon>Eukaryota</taxon>
        <taxon>Metazoa</taxon>
        <taxon>Ecdysozoa</taxon>
        <taxon>Arthropoda</taxon>
        <taxon>Hexapoda</taxon>
        <taxon>Insecta</taxon>
        <taxon>Pterygota</taxon>
        <taxon>Neoptera</taxon>
        <taxon>Paraneoptera</taxon>
        <taxon>Hemiptera</taxon>
        <taxon>Auchenorrhyncha</taxon>
        <taxon>Fulgoroidea</taxon>
        <taxon>Delphacidae</taxon>
        <taxon>Criomorphinae</taxon>
        <taxon>Laodelphax</taxon>
    </lineage>
</organism>
<dbReference type="Proteomes" id="UP000291343">
    <property type="component" value="Unassembled WGS sequence"/>
</dbReference>
<feature type="region of interest" description="Disordered" evidence="1">
    <location>
        <begin position="347"/>
        <end position="380"/>
    </location>
</feature>
<accession>A0A482XP20</accession>
<dbReference type="EMBL" id="QKKF02004629">
    <property type="protein sequence ID" value="RZF47250.1"/>
    <property type="molecule type" value="Genomic_DNA"/>
</dbReference>
<reference evidence="2 3" key="1">
    <citation type="journal article" date="2017" name="Gigascience">
        <title>Genome sequence of the small brown planthopper, Laodelphax striatellus.</title>
        <authorList>
            <person name="Zhu J."/>
            <person name="Jiang F."/>
            <person name="Wang X."/>
            <person name="Yang P."/>
            <person name="Bao Y."/>
            <person name="Zhao W."/>
            <person name="Wang W."/>
            <person name="Lu H."/>
            <person name="Wang Q."/>
            <person name="Cui N."/>
            <person name="Li J."/>
            <person name="Chen X."/>
            <person name="Luo L."/>
            <person name="Yu J."/>
            <person name="Kang L."/>
            <person name="Cui F."/>
        </authorList>
    </citation>
    <scope>NUCLEOTIDE SEQUENCE [LARGE SCALE GENOMIC DNA]</scope>
    <source>
        <strain evidence="2">Lst14</strain>
    </source>
</reference>
<keyword evidence="3" id="KW-1185">Reference proteome</keyword>
<evidence type="ECO:0000313" key="3">
    <source>
        <dbReference type="Proteomes" id="UP000291343"/>
    </source>
</evidence>
<evidence type="ECO:0000256" key="1">
    <source>
        <dbReference type="SAM" id="MobiDB-lite"/>
    </source>
</evidence>
<name>A0A482XP20_LAOST</name>
<protein>
    <submittedName>
        <fullName evidence="2">Uncharacterized protein</fullName>
    </submittedName>
</protein>
<evidence type="ECO:0000313" key="2">
    <source>
        <dbReference type="EMBL" id="RZF47250.1"/>
    </source>
</evidence>
<proteinExistence type="predicted"/>
<dbReference type="OrthoDB" id="10633943at2759"/>
<dbReference type="AlphaFoldDB" id="A0A482XP20"/>
<sequence>MDFKMYFCSYIIILMHVMDSIEGRDNGHVHELRPENARLLEHEPEQKPDMMVGMERLRPEEDESSTANSNSGHRNGIEDDRPKRILRVIMLPSKQHSIKQSEYPSHFPVVKFNYLRTSINEERDILRTTNDFIRPKDIVFKSYLKKMNLNGNMKPISRSASMIGYLGDTSKVEQQLTMASGLVSEENPMLGSLIGKSHSSHKADHLANLIRKIIASKYNNYMGGDQQALLDRNSKLGYSIQGNEKNADLKFHKNLQVAPQKKVINLSGIFPRDDDSHHLESREKDTTRSHDGILKYVGKVRSRRALERLPRLLGHVNVAVNRDRTKRASLDLTSLLPQITLEIGRSALKSDDSENAEDTSENERSGSNMDKTRSKRSTETLSRLLGSVDVTVNKGRAKRASLDLSNVLPTVSLEIGKSANSGSRADKKEIFRTRRASVDLSGILPSINLQVGKSERSVPDLEQSRFSPLLILFSDTKLDRTSTDDPYLHSMIRYFLKKLTKCDDLTDDDFELSRQSSKTLLDNPNK</sequence>
<gene>
    <name evidence="2" type="ORF">LSTR_LSTR004959</name>
</gene>
<feature type="region of interest" description="Disordered" evidence="1">
    <location>
        <begin position="58"/>
        <end position="79"/>
    </location>
</feature>
<dbReference type="InParanoid" id="A0A482XP20"/>
<comment type="caution">
    <text evidence="2">The sequence shown here is derived from an EMBL/GenBank/DDBJ whole genome shotgun (WGS) entry which is preliminary data.</text>
</comment>